<sequence length="1058" mass="122367">MTSPFLVNISKADRQLKKVNDFTKGIFMDNSISTITRLDSLGKTILEAELDICQYIQFDYIVLWNSSAEICKDIKCAMPTNGSSPSSIFENANAKEAFNQSDVIVFVTDGEIVRNSLKNNLNKALIVCIIVNNKKSNDPSAVDISVIAPLMIDPNVLCLFYDGKTFYVLSSRGYISNIYKSPDNFTDYASLTTVDLDELFHHIQIYGYANIPHGCIKIHENEQEIVAFNFDEFISVKDVHFSMKIDEEEWKTLIQYGKIRNKLSELRYSVTQMKLEAIRLEMHKIKSDHDFKYTKQRDEIIENILLLQSTEQSETEDELARLRQQLRTVTDQAKLEELKYTEYLNSNLNRTRQFWNNILSLIHQQEIGSYSIHDFHFTSNRARRAKLIDTDHLDDYISLNLLDHTNVPLIKCRICMEQGPALLWLNSPNDLNDSTNDSVMTFPLQETKSLYSCIVCNPVCGFCAPTYINTMRNSSDEKLKTLYRESCSGFIPLNWSTQSNRDYINGTLCGILTGNRILHHVSMLLLAMIDDHKSNWFNEEIRKFLINQIAENISSNDSFLDEGTRMPFVNAIQEVIKQEHMFLRQPFTAFCRILKFNFEFHQLNIHTIITLLRKRFLLMCIQTYCFRIKYHSEILIKQVYEMLFDTFNDVPLWNSLKSIDINDKPMKAFLSKDYDELMPMLDQLAESIGCDRTRIFPNEFVSFVLYLLTTLSSDGSDRPIKLYNNLAYRYESIRGDFNIQWDEVVKLVDEDLLNASRMPSDIYISGYVINLGQHSRPSKLFLGVTPLWDESMENQRISVVDLARRVQSKLNEQLKKRSNGAVANQSILYFPLHLAVAEVIENSYSHNENITDEMILDCMMRLTQIQGGRKTVDPSLRFSALVLTIEDYLKFRKTTINMTNIINWTNPSWNRSKLIAELMASGMEYDRETETVLFDSIQLKVPCLISIKNSGIDFKSLIVRVQQLHLARNASSMKINSTCLDITIKDITEFSQKKELAMLMIIRIFCENPVFMKIIGVLKERRPEFMPQVVLISDNSSWHPHRAGVASLFQRTFLSLMA</sequence>
<evidence type="ECO:0000256" key="1">
    <source>
        <dbReference type="SAM" id="Coils"/>
    </source>
</evidence>
<protein>
    <submittedName>
        <fullName evidence="2">Uncharacterized protein</fullName>
    </submittedName>
</protein>
<dbReference type="AlphaFoldDB" id="A0A815SQL6"/>
<gene>
    <name evidence="2" type="ORF">XAT740_LOCUS39138</name>
</gene>
<organism evidence="2 3">
    <name type="scientific">Adineta ricciae</name>
    <name type="common">Rotifer</name>
    <dbReference type="NCBI Taxonomy" id="249248"/>
    <lineage>
        <taxon>Eukaryota</taxon>
        <taxon>Metazoa</taxon>
        <taxon>Spiralia</taxon>
        <taxon>Gnathifera</taxon>
        <taxon>Rotifera</taxon>
        <taxon>Eurotatoria</taxon>
        <taxon>Bdelloidea</taxon>
        <taxon>Adinetida</taxon>
        <taxon>Adinetidae</taxon>
        <taxon>Adineta</taxon>
    </lineage>
</organism>
<name>A0A815SQL6_ADIRI</name>
<evidence type="ECO:0000313" key="3">
    <source>
        <dbReference type="Proteomes" id="UP000663828"/>
    </source>
</evidence>
<dbReference type="Proteomes" id="UP000663828">
    <property type="component" value="Unassembled WGS sequence"/>
</dbReference>
<keyword evidence="1" id="KW-0175">Coiled coil</keyword>
<accession>A0A815SQL6</accession>
<feature type="coiled-coil region" evidence="1">
    <location>
        <begin position="312"/>
        <end position="339"/>
    </location>
</feature>
<dbReference type="EMBL" id="CAJNOR010004303">
    <property type="protein sequence ID" value="CAF1491957.1"/>
    <property type="molecule type" value="Genomic_DNA"/>
</dbReference>
<proteinExistence type="predicted"/>
<keyword evidence="3" id="KW-1185">Reference proteome</keyword>
<reference evidence="2" key="1">
    <citation type="submission" date="2021-02" db="EMBL/GenBank/DDBJ databases">
        <authorList>
            <person name="Nowell W R."/>
        </authorList>
    </citation>
    <scope>NUCLEOTIDE SEQUENCE</scope>
</reference>
<comment type="caution">
    <text evidence="2">The sequence shown here is derived from an EMBL/GenBank/DDBJ whole genome shotgun (WGS) entry which is preliminary data.</text>
</comment>
<evidence type="ECO:0000313" key="2">
    <source>
        <dbReference type="EMBL" id="CAF1491957.1"/>
    </source>
</evidence>